<dbReference type="InterPro" id="IPR011009">
    <property type="entry name" value="Kinase-like_dom_sf"/>
</dbReference>
<evidence type="ECO:0000256" key="2">
    <source>
        <dbReference type="SAM" id="Phobius"/>
    </source>
</evidence>
<dbReference type="PROSITE" id="PS50011">
    <property type="entry name" value="PROTEIN_KINASE_DOM"/>
    <property type="match status" value="1"/>
</dbReference>
<reference evidence="6 7" key="1">
    <citation type="submission" date="2016-05" db="EMBL/GenBank/DDBJ databases">
        <authorList>
            <person name="Naeem Raeece"/>
        </authorList>
    </citation>
    <scope>NUCLEOTIDE SEQUENCE [LARGE SCALE GENOMIC DNA]</scope>
</reference>
<keyword evidence="7" id="KW-1185">Reference proteome</keyword>
<keyword evidence="2" id="KW-1133">Transmembrane helix</keyword>
<dbReference type="GO" id="GO:0004674">
    <property type="term" value="F:protein serine/threonine kinase activity"/>
    <property type="evidence" value="ECO:0007669"/>
    <property type="project" value="UniProtKB-KW"/>
</dbReference>
<accession>A0A1A8YGQ8</accession>
<feature type="region of interest" description="Disordered" evidence="1">
    <location>
        <begin position="93"/>
        <end position="122"/>
    </location>
</feature>
<dbReference type="Proteomes" id="UP000078550">
    <property type="component" value="Unassembled WGS sequence"/>
</dbReference>
<dbReference type="CDD" id="cd00180">
    <property type="entry name" value="PKc"/>
    <property type="match status" value="1"/>
</dbReference>
<feature type="region of interest" description="Disordered" evidence="1">
    <location>
        <begin position="645"/>
        <end position="669"/>
    </location>
</feature>
<dbReference type="SMART" id="SM00220">
    <property type="entry name" value="S_TKc"/>
    <property type="match status" value="1"/>
</dbReference>
<dbReference type="InterPro" id="IPR008271">
    <property type="entry name" value="Ser/Thr_kinase_AS"/>
</dbReference>
<keyword evidence="5" id="KW-0723">Serine/threonine-protein kinase</keyword>
<feature type="compositionally biased region" description="Polar residues" evidence="1">
    <location>
        <begin position="108"/>
        <end position="119"/>
    </location>
</feature>
<evidence type="ECO:0000256" key="1">
    <source>
        <dbReference type="SAM" id="MobiDB-lite"/>
    </source>
</evidence>
<dbReference type="Gene3D" id="1.10.510.10">
    <property type="entry name" value="Transferase(Phosphotransferase) domain 1"/>
    <property type="match status" value="2"/>
</dbReference>
<protein>
    <submittedName>
        <fullName evidence="5">Serine/threonine protein kinase, putative</fullName>
    </submittedName>
</protein>
<feature type="transmembrane region" description="Helical" evidence="2">
    <location>
        <begin position="1066"/>
        <end position="1085"/>
    </location>
</feature>
<dbReference type="InterPro" id="IPR000719">
    <property type="entry name" value="Prot_kinase_dom"/>
</dbReference>
<dbReference type="EMBL" id="FLRD01000001">
    <property type="protein sequence ID" value="SBT30358.1"/>
    <property type="molecule type" value="Genomic_DNA"/>
</dbReference>
<dbReference type="EMBL" id="FLRE01000001">
    <property type="protein sequence ID" value="SBT30734.1"/>
    <property type="molecule type" value="Genomic_DNA"/>
</dbReference>
<evidence type="ECO:0000259" key="3">
    <source>
        <dbReference type="PROSITE" id="PS50011"/>
    </source>
</evidence>
<sequence length="1200" mass="140983">MHKCFMCNYLFKLVKRKRKKKKSKLNIKKYVEEGDKHIIEKKDNYHNKKKEETSFSDLSKSPPYVAYIVHDIHDKEEIEVRDAGTVGDLPDKLIDEVSPSGDHHANKKSNSTATTTVTNGDKIDSNGDCDGYDWYDLFDGNDVHDGRDSSCGRCSCDGERVGSKQDILDDNRSEVKHFSCMLLQVYQKDEKKRHGIEYVSRMRERHTNYSLGRHYFEIVAHYRIKKIKKDIVRLIYFIRSYMSLKKYKRAVNLLHSIDIFTNKEEMQKKKNSRRIKIKRRAKVYDKNDCFSLHRSCEYTYVWHNLYTLFFHKICKEESRKKYFYNNPILCKRKNRSIYFYIKLVKTCIRIVNCLEMKKMKSTRILRKERMFYSHHSTITKFMEKKKLKNKYTNSAICICNWYIQHAENRFYHMNHIRAYYDFVKWGKYTHCNVLKRTCNKICKGHNKTYKCIDWGSNVNWKSRRKFNSKCCTWLKNVYRLGGNTNRSSGRHIFSNLSKLNHDNRRRKMHMSMRTKKGIKIIAIKNKKKENGDVKNESLLSLPQGDESTKGDDTTNVEHPESGVKCEDILINKSSKKNLLAKIKETDLTIEGDEEYAEGLVQNEEIDSLDAEEYGCSQHCEGKNPHPKGNFPLGEIHQVEEKMEVEQPLGKDNKGNSAGECGDSRELTEKPLTEKGKMLKSMTENNFVQKEKNHSHGNQFSVNIHEMQFVQCLGKCEYIKKNFRMIKLLKDNTANFVYKCYDIKNKRNVAIKSVSKEKQLSIMSYNTYINIYKIVQKINNEHVVKIYDVLESQSHFFIVMELCEGTDLVEYVSKQNISFEKAQNIICQLLSGISALHANMIIHRDIKLDNLMFKDKNFEKLVIIDFDMSVYIYGDYEMCEWRDNCLCGSDTKDGFYSNEVERSSVHVSPSQVNCSERHGTHASAAALSNIHTSGAHPNQVDEFEYDVMQYGNILYKVQYPTNNFGSNNTYTNKVGGNSEERKNFMMYYPPYSDNYIKICKNNKKTTSLNYNYMSKIENSFLSACTRNTQKTFINEGERVIYNDLIIGTKEYMSPYCLRGIYSIKTDIYSIGVTIFLIIFKNFPYLFEDKSINKWQNQLITKNRDIVIPFSFLFHNITCCYFVKLMDIYLMNNNIYFCKNSYLLDQNLKEIEKIQNIKIDFNKIKINAKNIYLIEVLKKCLSLDSDDQYSSISEILENKFFA</sequence>
<keyword evidence="2" id="KW-0812">Transmembrane</keyword>
<dbReference type="PANTHER" id="PTHR44167">
    <property type="entry name" value="OVARIAN-SPECIFIC SERINE/THREONINE-PROTEIN KINASE LOK-RELATED"/>
    <property type="match status" value="1"/>
</dbReference>
<feature type="region of interest" description="Disordered" evidence="1">
    <location>
        <begin position="531"/>
        <end position="559"/>
    </location>
</feature>
<dbReference type="PANTHER" id="PTHR44167:SF24">
    <property type="entry name" value="SERINE_THREONINE-PROTEIN KINASE CHK2"/>
    <property type="match status" value="1"/>
</dbReference>
<name>A0A1A8YGQ8_PLAOA</name>
<organism evidence="5 6">
    <name type="scientific">Plasmodium ovale wallikeri</name>
    <dbReference type="NCBI Taxonomy" id="864142"/>
    <lineage>
        <taxon>Eukaryota</taxon>
        <taxon>Sar</taxon>
        <taxon>Alveolata</taxon>
        <taxon>Apicomplexa</taxon>
        <taxon>Aconoidasida</taxon>
        <taxon>Haemosporida</taxon>
        <taxon>Plasmodiidae</taxon>
        <taxon>Plasmodium</taxon>
        <taxon>Plasmodium (Plasmodium)</taxon>
    </lineage>
</organism>
<proteinExistence type="predicted"/>
<feature type="transmembrane region" description="Helical" evidence="2">
    <location>
        <begin position="1105"/>
        <end position="1129"/>
    </location>
</feature>
<feature type="domain" description="Protein kinase" evidence="3">
    <location>
        <begin position="722"/>
        <end position="1199"/>
    </location>
</feature>
<dbReference type="SUPFAM" id="SSF56112">
    <property type="entry name" value="Protein kinase-like (PK-like)"/>
    <property type="match status" value="1"/>
</dbReference>
<dbReference type="PROSITE" id="PS00108">
    <property type="entry name" value="PROTEIN_KINASE_ST"/>
    <property type="match status" value="1"/>
</dbReference>
<keyword evidence="5" id="KW-0418">Kinase</keyword>
<reference evidence="5" key="2">
    <citation type="submission" date="2016-05" db="EMBL/GenBank/DDBJ databases">
        <authorList>
            <person name="Lavstsen T."/>
            <person name="Jespersen J.S."/>
        </authorList>
    </citation>
    <scope>NUCLEOTIDE SEQUENCE [LARGE SCALE GENOMIC DNA]</scope>
</reference>
<evidence type="ECO:0000313" key="5">
    <source>
        <dbReference type="EMBL" id="SBT30734.1"/>
    </source>
</evidence>
<dbReference type="Proteomes" id="UP000078555">
    <property type="component" value="Unassembled WGS sequence"/>
</dbReference>
<evidence type="ECO:0000313" key="7">
    <source>
        <dbReference type="Proteomes" id="UP000078555"/>
    </source>
</evidence>
<feature type="compositionally biased region" description="Basic and acidic residues" evidence="1">
    <location>
        <begin position="546"/>
        <end position="559"/>
    </location>
</feature>
<evidence type="ECO:0000313" key="4">
    <source>
        <dbReference type="EMBL" id="SBT30358.1"/>
    </source>
</evidence>
<keyword evidence="2" id="KW-0472">Membrane</keyword>
<dbReference type="Pfam" id="PF00069">
    <property type="entry name" value="Pkinase"/>
    <property type="match status" value="1"/>
</dbReference>
<evidence type="ECO:0000313" key="6">
    <source>
        <dbReference type="Proteomes" id="UP000078550"/>
    </source>
</evidence>
<gene>
    <name evidence="4" type="ORF">POVWA1_000190</name>
    <name evidence="5" type="ORF">POVWA2_000460</name>
</gene>
<keyword evidence="5" id="KW-0808">Transferase</keyword>
<dbReference type="AlphaFoldDB" id="A0A1A8YGQ8"/>
<dbReference type="GO" id="GO:0005524">
    <property type="term" value="F:ATP binding"/>
    <property type="evidence" value="ECO:0007669"/>
    <property type="project" value="InterPro"/>
</dbReference>